<feature type="region of interest" description="Disordered" evidence="6">
    <location>
        <begin position="207"/>
        <end position="238"/>
    </location>
</feature>
<dbReference type="PANTHER" id="PTHR13159">
    <property type="entry name" value="RADIAL SPOKEHEAD-RELATED"/>
    <property type="match status" value="1"/>
</dbReference>
<dbReference type="OrthoDB" id="272202at2759"/>
<keyword evidence="4" id="KW-0206">Cytoskeleton</keyword>
<keyword evidence="2" id="KW-0963">Cytoplasm</keyword>
<dbReference type="PANTHER" id="PTHR13159:SF0">
    <property type="entry name" value="RADIAL SPOKE HEAD 6 HOMOLOG A"/>
    <property type="match status" value="1"/>
</dbReference>
<feature type="region of interest" description="Disordered" evidence="6">
    <location>
        <begin position="267"/>
        <end position="290"/>
    </location>
</feature>
<organism evidence="7 8">
    <name type="scientific">Streblomastix strix</name>
    <dbReference type="NCBI Taxonomy" id="222440"/>
    <lineage>
        <taxon>Eukaryota</taxon>
        <taxon>Metamonada</taxon>
        <taxon>Preaxostyla</taxon>
        <taxon>Oxymonadida</taxon>
        <taxon>Streblomastigidae</taxon>
        <taxon>Streblomastix</taxon>
    </lineage>
</organism>
<feature type="compositionally biased region" description="Basic and acidic residues" evidence="6">
    <location>
        <begin position="123"/>
        <end position="135"/>
    </location>
</feature>
<dbReference type="AlphaFoldDB" id="A0A5J4UK73"/>
<evidence type="ECO:0000256" key="4">
    <source>
        <dbReference type="ARBA" id="ARBA00023212"/>
    </source>
</evidence>
<comment type="caution">
    <text evidence="7">The sequence shown here is derived from an EMBL/GenBank/DDBJ whole genome shotgun (WGS) entry which is preliminary data.</text>
</comment>
<feature type="compositionally biased region" description="Acidic residues" evidence="6">
    <location>
        <begin position="394"/>
        <end position="407"/>
    </location>
</feature>
<evidence type="ECO:0000256" key="1">
    <source>
        <dbReference type="ARBA" id="ARBA00004430"/>
    </source>
</evidence>
<dbReference type="GO" id="GO:0001534">
    <property type="term" value="C:radial spoke"/>
    <property type="evidence" value="ECO:0007669"/>
    <property type="project" value="InterPro"/>
</dbReference>
<gene>
    <name evidence="7" type="ORF">EZS28_033655</name>
</gene>
<evidence type="ECO:0000256" key="3">
    <source>
        <dbReference type="ARBA" id="ARBA00023069"/>
    </source>
</evidence>
<feature type="compositionally biased region" description="Acidic residues" evidence="6">
    <location>
        <begin position="271"/>
        <end position="287"/>
    </location>
</feature>
<dbReference type="GO" id="GO:0060294">
    <property type="term" value="P:cilium movement involved in cell motility"/>
    <property type="evidence" value="ECO:0007669"/>
    <property type="project" value="InterPro"/>
</dbReference>
<dbReference type="Proteomes" id="UP000324800">
    <property type="component" value="Unassembled WGS sequence"/>
</dbReference>
<feature type="region of interest" description="Disordered" evidence="6">
    <location>
        <begin position="392"/>
        <end position="443"/>
    </location>
</feature>
<reference evidence="7 8" key="1">
    <citation type="submission" date="2019-03" db="EMBL/GenBank/DDBJ databases">
        <title>Single cell metagenomics reveals metabolic interactions within the superorganism composed of flagellate Streblomastix strix and complex community of Bacteroidetes bacteria on its surface.</title>
        <authorList>
            <person name="Treitli S.C."/>
            <person name="Kolisko M."/>
            <person name="Husnik F."/>
            <person name="Keeling P."/>
            <person name="Hampl V."/>
        </authorList>
    </citation>
    <scope>NUCLEOTIDE SEQUENCE [LARGE SCALE GENOMIC DNA]</scope>
    <source>
        <strain evidence="7">ST1C</strain>
    </source>
</reference>
<dbReference type="InterPro" id="IPR006802">
    <property type="entry name" value="Radial_spoke"/>
</dbReference>
<comment type="subcellular location">
    <subcellularLocation>
        <location evidence="1">Cytoplasm</location>
        <location evidence="1">Cytoskeleton</location>
        <location evidence="1">Cilium axoneme</location>
    </subcellularLocation>
</comment>
<feature type="compositionally biased region" description="Acidic residues" evidence="6">
    <location>
        <begin position="222"/>
        <end position="233"/>
    </location>
</feature>
<dbReference type="EMBL" id="SNRW01015033">
    <property type="protein sequence ID" value="KAA6370817.1"/>
    <property type="molecule type" value="Genomic_DNA"/>
</dbReference>
<name>A0A5J4UK73_9EUKA</name>
<keyword evidence="3" id="KW-0969">Cilium</keyword>
<sequence length="443" mass="49812">ELMHELRKFGVGLGEEETLQIQQHIQTHFSTLNLKQVRLFAKIIGLEKDYYVVQGEPVAEFVEEEGDAEEEGKTGAEGEEEKTGEEQEEEAKEEEEGGEEAPGEPQIDADPDEPPTPQPRKLTLKEEIPKEEREDKTPNQYIYWVSNGPTDTWKRLPDITPKQIVAARQQSYTLTGNLNAKVNEGYPVFPGREKHYLRAQLARILHQTSLIPKPPPKKKEGEEEEEGNEEEGEITEKPVEIGPLVEGEGWILERPPILVQGRVKKYPPIGEGEEEGTGAEEEEDEEKIDPKKKERKLKLLEAKKEQERGEVWERIDEEGIELEGINGKHPTFSIRTDEIQGDKVVLVKNNIWPGSFTVAYGGRRGRIGNIYIGNGKKYTGLPFTPIPPPILPDEFPDVDETDDPTLVDEDKVKADIAAATGKDGKTEEEGEEEAAEEAEEAES</sequence>
<feature type="compositionally biased region" description="Acidic residues" evidence="6">
    <location>
        <begin position="428"/>
        <end position="443"/>
    </location>
</feature>
<feature type="non-terminal residue" evidence="7">
    <location>
        <position position="1"/>
    </location>
</feature>
<protein>
    <submittedName>
        <fullName evidence="7">Putative radial spoke head protein 6</fullName>
    </submittedName>
</protein>
<proteinExistence type="predicted"/>
<evidence type="ECO:0000256" key="5">
    <source>
        <dbReference type="ARBA" id="ARBA00023273"/>
    </source>
</evidence>
<dbReference type="GO" id="GO:0035082">
    <property type="term" value="P:axoneme assembly"/>
    <property type="evidence" value="ECO:0007669"/>
    <property type="project" value="TreeGrafter"/>
</dbReference>
<evidence type="ECO:0000256" key="6">
    <source>
        <dbReference type="SAM" id="MobiDB-lite"/>
    </source>
</evidence>
<feature type="compositionally biased region" description="Acidic residues" evidence="6">
    <location>
        <begin position="77"/>
        <end position="113"/>
    </location>
</feature>
<dbReference type="Pfam" id="PF04712">
    <property type="entry name" value="Radial_spoke"/>
    <property type="match status" value="1"/>
</dbReference>
<accession>A0A5J4UK73</accession>
<evidence type="ECO:0000313" key="7">
    <source>
        <dbReference type="EMBL" id="KAA6370817.1"/>
    </source>
</evidence>
<keyword evidence="5" id="KW-0966">Cell projection</keyword>
<evidence type="ECO:0000256" key="2">
    <source>
        <dbReference type="ARBA" id="ARBA00022490"/>
    </source>
</evidence>
<evidence type="ECO:0000313" key="8">
    <source>
        <dbReference type="Proteomes" id="UP000324800"/>
    </source>
</evidence>
<feature type="region of interest" description="Disordered" evidence="6">
    <location>
        <begin position="62"/>
        <end position="135"/>
    </location>
</feature>